<evidence type="ECO:0000313" key="1">
    <source>
        <dbReference type="EMBL" id="SEJ95425.1"/>
    </source>
</evidence>
<gene>
    <name evidence="1" type="ORF">SAMN05660742_12816</name>
</gene>
<dbReference type="RefSeq" id="WP_091835667.1">
    <property type="nucleotide sequence ID" value="NZ_FNZK01000028.1"/>
</dbReference>
<accession>A0A1H7DB19</accession>
<dbReference type="PROSITE" id="PS51257">
    <property type="entry name" value="PROKAR_LIPOPROTEIN"/>
    <property type="match status" value="1"/>
</dbReference>
<protein>
    <submittedName>
        <fullName evidence="1">Predicted lipoprotein</fullName>
    </submittedName>
</protein>
<keyword evidence="1" id="KW-0449">Lipoprotein</keyword>
<reference evidence="1 2" key="1">
    <citation type="submission" date="2016-10" db="EMBL/GenBank/DDBJ databases">
        <authorList>
            <person name="de Groot N.N."/>
        </authorList>
    </citation>
    <scope>NUCLEOTIDE SEQUENCE [LARGE SCALE GENOMIC DNA]</scope>
    <source>
        <strain evidence="1 2">DSM 2179</strain>
    </source>
</reference>
<dbReference type="InterPro" id="IPR014582">
    <property type="entry name" value="UCP033535_lipo"/>
</dbReference>
<evidence type="ECO:0000313" key="2">
    <source>
        <dbReference type="Proteomes" id="UP000199662"/>
    </source>
</evidence>
<dbReference type="AlphaFoldDB" id="A0A1H7DB19"/>
<name>A0A1H7DB19_9FIRM</name>
<dbReference type="STRING" id="84035.SAMN05660742_12816"/>
<dbReference type="EMBL" id="FNZK01000028">
    <property type="protein sequence ID" value="SEJ95425.1"/>
    <property type="molecule type" value="Genomic_DNA"/>
</dbReference>
<dbReference type="Pfam" id="PF10054">
    <property type="entry name" value="DUF2291"/>
    <property type="match status" value="1"/>
</dbReference>
<dbReference type="Gene3D" id="2.40.50.420">
    <property type="entry name" value="Envelope glycoprotein gp160, DUF2291, alpha/beta domain"/>
    <property type="match status" value="1"/>
</dbReference>
<organism evidence="1 2">
    <name type="scientific">Propionispira arboris</name>
    <dbReference type="NCBI Taxonomy" id="84035"/>
    <lineage>
        <taxon>Bacteria</taxon>
        <taxon>Bacillati</taxon>
        <taxon>Bacillota</taxon>
        <taxon>Negativicutes</taxon>
        <taxon>Selenomonadales</taxon>
        <taxon>Selenomonadaceae</taxon>
        <taxon>Propionispira</taxon>
    </lineage>
</organism>
<dbReference type="Gene3D" id="1.10.10.1260">
    <property type="entry name" value="Envelope glycoprotein gp160, DUF2291, helical domain"/>
    <property type="match status" value="1"/>
</dbReference>
<dbReference type="InterPro" id="IPR036215">
    <property type="entry name" value="TM0957-like_sf"/>
</dbReference>
<dbReference type="Proteomes" id="UP000199662">
    <property type="component" value="Unassembled WGS sequence"/>
</dbReference>
<dbReference type="SUPFAM" id="SSF141318">
    <property type="entry name" value="TM0957-like"/>
    <property type="match status" value="1"/>
</dbReference>
<dbReference type="PIRSF" id="PIRSF033535">
    <property type="entry name" value="UCP033535_plp"/>
    <property type="match status" value="1"/>
</dbReference>
<proteinExistence type="predicted"/>
<sequence>MKKRVLIVLIACLLMAFFMTGCVKVVQIGHEGDLTGDVAFNAADNVAGIWQTKAIPELEKKAVDLSGFLKDSNGDLKSLAGKYGKYSMGDKGELSYVVKGKGQVTAVNREKKAGFMTLKLDGYDGPVVVQLQIGSVYKGSAVRDSLTFIKYEDYKNQVDWAKISQSIHDIINSELIAKQDLDTIQGKSVSFVGCFSVNNQKEILITPVELTVQ</sequence>
<keyword evidence="2" id="KW-1185">Reference proteome</keyword>